<name>A0A9D1JV02_9FIRM</name>
<dbReference type="Gene3D" id="3.40.1190.20">
    <property type="match status" value="1"/>
</dbReference>
<proteinExistence type="predicted"/>
<sequence length="310" mass="32551">MYVLGIGAANVDVHGMSRAAIVMRDSNPGHLRTSAGGVTRNVMENLARLGVEAKMVSVLGDDLFGELVKSESAAAGLDMSESLTLPGVTTSAYVSILDERADMLVAMSDMSVLEHLTPAVVDSKRELIRGAATVVCDPCLGAETLERILDSAGDTPVFLDPVSTAYARRAAPLAGRFYGLKPNSLELAVLAGMDTDTDEGVERAAASLAERGAKCVAVSLGERGCYFAGAGGERFYRALRPVSEMRNATGAGDAFLAGLVYGFVKGMSPEDAVDCALAAGHIAVESDDTISREMSELLLKYTIRNYSDKG</sequence>
<dbReference type="Proteomes" id="UP000824001">
    <property type="component" value="Unassembled WGS sequence"/>
</dbReference>
<gene>
    <name evidence="4" type="ORF">IAC18_01895</name>
</gene>
<dbReference type="GO" id="GO:0016301">
    <property type="term" value="F:kinase activity"/>
    <property type="evidence" value="ECO:0007669"/>
    <property type="project" value="UniProtKB-KW"/>
</dbReference>
<protein>
    <submittedName>
        <fullName evidence="4">Carbohydrate kinase family protein</fullName>
    </submittedName>
</protein>
<evidence type="ECO:0000313" key="5">
    <source>
        <dbReference type="Proteomes" id="UP000824001"/>
    </source>
</evidence>
<dbReference type="SUPFAM" id="SSF53613">
    <property type="entry name" value="Ribokinase-like"/>
    <property type="match status" value="1"/>
</dbReference>
<reference evidence="4" key="2">
    <citation type="journal article" date="2021" name="PeerJ">
        <title>Extensive microbial diversity within the chicken gut microbiome revealed by metagenomics and culture.</title>
        <authorList>
            <person name="Gilroy R."/>
            <person name="Ravi A."/>
            <person name="Getino M."/>
            <person name="Pursley I."/>
            <person name="Horton D.L."/>
            <person name="Alikhan N.F."/>
            <person name="Baker D."/>
            <person name="Gharbi K."/>
            <person name="Hall N."/>
            <person name="Watson M."/>
            <person name="Adriaenssens E.M."/>
            <person name="Foster-Nyarko E."/>
            <person name="Jarju S."/>
            <person name="Secka A."/>
            <person name="Antonio M."/>
            <person name="Oren A."/>
            <person name="Chaudhuri R.R."/>
            <person name="La Ragione R."/>
            <person name="Hildebrand F."/>
            <person name="Pallen M.J."/>
        </authorList>
    </citation>
    <scope>NUCLEOTIDE SEQUENCE</scope>
    <source>
        <strain evidence="4">ChiHjej10B9-9673</strain>
    </source>
</reference>
<evidence type="ECO:0000256" key="2">
    <source>
        <dbReference type="ARBA" id="ARBA00022777"/>
    </source>
</evidence>
<dbReference type="InterPro" id="IPR029056">
    <property type="entry name" value="Ribokinase-like"/>
</dbReference>
<feature type="domain" description="Carbohydrate kinase PfkB" evidence="3">
    <location>
        <begin position="5"/>
        <end position="291"/>
    </location>
</feature>
<dbReference type="EMBL" id="DVJK01000054">
    <property type="protein sequence ID" value="HIS66293.1"/>
    <property type="molecule type" value="Genomic_DNA"/>
</dbReference>
<dbReference type="PANTHER" id="PTHR10584:SF166">
    <property type="entry name" value="RIBOKINASE"/>
    <property type="match status" value="1"/>
</dbReference>
<comment type="caution">
    <text evidence="4">The sequence shown here is derived from an EMBL/GenBank/DDBJ whole genome shotgun (WGS) entry which is preliminary data.</text>
</comment>
<keyword evidence="2 4" id="KW-0418">Kinase</keyword>
<dbReference type="CDD" id="cd01941">
    <property type="entry name" value="YeiC_kinase_like"/>
    <property type="match status" value="1"/>
</dbReference>
<evidence type="ECO:0000313" key="4">
    <source>
        <dbReference type="EMBL" id="HIS66293.1"/>
    </source>
</evidence>
<reference evidence="4" key="1">
    <citation type="submission" date="2020-10" db="EMBL/GenBank/DDBJ databases">
        <authorList>
            <person name="Gilroy R."/>
        </authorList>
    </citation>
    <scope>NUCLEOTIDE SEQUENCE</scope>
    <source>
        <strain evidence="4">ChiHjej10B9-9673</strain>
    </source>
</reference>
<evidence type="ECO:0000256" key="1">
    <source>
        <dbReference type="ARBA" id="ARBA00022679"/>
    </source>
</evidence>
<dbReference type="Pfam" id="PF00294">
    <property type="entry name" value="PfkB"/>
    <property type="match status" value="1"/>
</dbReference>
<dbReference type="PANTHER" id="PTHR10584">
    <property type="entry name" value="SUGAR KINASE"/>
    <property type="match status" value="1"/>
</dbReference>
<keyword evidence="1" id="KW-0808">Transferase</keyword>
<dbReference type="InterPro" id="IPR011611">
    <property type="entry name" value="PfkB_dom"/>
</dbReference>
<accession>A0A9D1JV02</accession>
<evidence type="ECO:0000259" key="3">
    <source>
        <dbReference type="Pfam" id="PF00294"/>
    </source>
</evidence>
<dbReference type="AlphaFoldDB" id="A0A9D1JV02"/>
<organism evidence="4 5">
    <name type="scientific">Candidatus Scatomorpha merdipullorum</name>
    <dbReference type="NCBI Taxonomy" id="2840927"/>
    <lineage>
        <taxon>Bacteria</taxon>
        <taxon>Bacillati</taxon>
        <taxon>Bacillota</taxon>
        <taxon>Clostridia</taxon>
        <taxon>Eubacteriales</taxon>
        <taxon>Candidatus Scatomorpha</taxon>
    </lineage>
</organism>